<organism evidence="1 2">
    <name type="scientific">Monosiga brevicollis</name>
    <name type="common">Choanoflagellate</name>
    <dbReference type="NCBI Taxonomy" id="81824"/>
    <lineage>
        <taxon>Eukaryota</taxon>
        <taxon>Choanoflagellata</taxon>
        <taxon>Craspedida</taxon>
        <taxon>Salpingoecidae</taxon>
        <taxon>Monosiga</taxon>
    </lineage>
</organism>
<dbReference type="eggNOG" id="KOG1674">
    <property type="taxonomic scope" value="Eukaryota"/>
</dbReference>
<dbReference type="EMBL" id="CH991564">
    <property type="protein sequence ID" value="EDQ86648.1"/>
    <property type="molecule type" value="Genomic_DNA"/>
</dbReference>
<dbReference type="PANTHER" id="PTHR15615:SF108">
    <property type="entry name" value="PROTEIN CNPPD1"/>
    <property type="match status" value="1"/>
</dbReference>
<evidence type="ECO:0000313" key="2">
    <source>
        <dbReference type="Proteomes" id="UP000001357"/>
    </source>
</evidence>
<dbReference type="GO" id="GO:0016538">
    <property type="term" value="F:cyclin-dependent protein serine/threonine kinase regulator activity"/>
    <property type="evidence" value="ECO:0000318"/>
    <property type="project" value="GO_Central"/>
</dbReference>
<evidence type="ECO:0008006" key="3">
    <source>
        <dbReference type="Google" id="ProtNLM"/>
    </source>
</evidence>
<dbReference type="GeneID" id="5893732"/>
<dbReference type="CDD" id="cd20558">
    <property type="entry name" value="CYCLIN_ScPCL7-like"/>
    <property type="match status" value="1"/>
</dbReference>
<dbReference type="AlphaFoldDB" id="A9V729"/>
<dbReference type="GO" id="GO:0000307">
    <property type="term" value="C:cyclin-dependent protein kinase holoenzyme complex"/>
    <property type="evidence" value="ECO:0000318"/>
    <property type="project" value="GO_Central"/>
</dbReference>
<dbReference type="PANTHER" id="PTHR15615">
    <property type="match status" value="1"/>
</dbReference>
<keyword evidence="2" id="KW-1185">Reference proteome</keyword>
<reference evidence="1 2" key="1">
    <citation type="journal article" date="2008" name="Nature">
        <title>The genome of the choanoflagellate Monosiga brevicollis and the origin of metazoans.</title>
        <authorList>
            <consortium name="JGI Sequencing"/>
            <person name="King N."/>
            <person name="Westbrook M.J."/>
            <person name="Young S.L."/>
            <person name="Kuo A."/>
            <person name="Abedin M."/>
            <person name="Chapman J."/>
            <person name="Fairclough S."/>
            <person name="Hellsten U."/>
            <person name="Isogai Y."/>
            <person name="Letunic I."/>
            <person name="Marr M."/>
            <person name="Pincus D."/>
            <person name="Putnam N."/>
            <person name="Rokas A."/>
            <person name="Wright K.J."/>
            <person name="Zuzow R."/>
            <person name="Dirks W."/>
            <person name="Good M."/>
            <person name="Goodstein D."/>
            <person name="Lemons D."/>
            <person name="Li W."/>
            <person name="Lyons J.B."/>
            <person name="Morris A."/>
            <person name="Nichols S."/>
            <person name="Richter D.J."/>
            <person name="Salamov A."/>
            <person name="Bork P."/>
            <person name="Lim W.A."/>
            <person name="Manning G."/>
            <person name="Miller W.T."/>
            <person name="McGinnis W."/>
            <person name="Shapiro H."/>
            <person name="Tjian R."/>
            <person name="Grigoriev I.V."/>
            <person name="Rokhsar D."/>
        </authorList>
    </citation>
    <scope>NUCLEOTIDE SEQUENCE [LARGE SCALE GENOMIC DNA]</scope>
    <source>
        <strain evidence="2">MX1 / ATCC 50154</strain>
    </source>
</reference>
<protein>
    <recommendedName>
        <fullName evidence="3">Cyclin</fullName>
    </recommendedName>
</protein>
<name>A9V729_MONBE</name>
<dbReference type="RefSeq" id="XP_001748484.1">
    <property type="nucleotide sequence ID" value="XM_001748432.1"/>
</dbReference>
<evidence type="ECO:0000313" key="1">
    <source>
        <dbReference type="EMBL" id="EDQ86648.1"/>
    </source>
</evidence>
<dbReference type="Gene3D" id="1.10.472.10">
    <property type="entry name" value="Cyclin-like"/>
    <property type="match status" value="1"/>
</dbReference>
<dbReference type="STRING" id="81824.A9V729"/>
<dbReference type="Pfam" id="PF08613">
    <property type="entry name" value="Cyclin"/>
    <property type="match status" value="1"/>
</dbReference>
<dbReference type="InParanoid" id="A9V729"/>
<dbReference type="InterPro" id="IPR013922">
    <property type="entry name" value="Cyclin_PHO80-like"/>
</dbReference>
<dbReference type="InterPro" id="IPR036915">
    <property type="entry name" value="Cyclin-like_sf"/>
</dbReference>
<dbReference type="GO" id="GO:0005634">
    <property type="term" value="C:nucleus"/>
    <property type="evidence" value="ECO:0000318"/>
    <property type="project" value="GO_Central"/>
</dbReference>
<sequence length="442" mass="47753">MPDLIHVAGASALPGPVLAAPAPSLSTGPTFCNVLETPAPVVAQQRIPPARHAGPSSMPPQNNIPEPGIMAMVPSHTPSRSSHELEDVARLALLKEQLAAVPTDDMLTGVAMLMDQLALSTQANPFIPTKFDAPAPLNAPLSVFISQIVNYRLCSRECTVLALVYGQRLLQRYPSLVIDSRNVHRIFLIAIMLASKLIDDRYCRNTYYAAVGGLTVADLNRLEMEFCFLMGFDLCVSLDEFREVCQTFMWRLQQHQLVNCRIPREVPGGIPSPPGLDLLGATTTGDYVPCPMPVPLKTMASSLQPSGWGNLLVDDAGYPQTDVDSSRQHFPLYQPHPLQQVQQQPQQPQQPQQQSLLVPLMGHVLARSSCTWPTPALMRDPYGGAPRMAVVGASAVPPLLATAPGSVARIPPSSVSLHQAWVPVNGWHVAPQAMVGCPLPTA</sequence>
<proteinExistence type="predicted"/>
<dbReference type="KEGG" id="mbr:MONBRDRAFT_33719"/>
<accession>A9V729</accession>
<gene>
    <name evidence="1" type="ORF">MONBRDRAFT_33719</name>
</gene>
<dbReference type="SUPFAM" id="SSF47954">
    <property type="entry name" value="Cyclin-like"/>
    <property type="match status" value="1"/>
</dbReference>
<dbReference type="GO" id="GO:0019901">
    <property type="term" value="F:protein kinase binding"/>
    <property type="evidence" value="ECO:0007669"/>
    <property type="project" value="InterPro"/>
</dbReference>
<dbReference type="Proteomes" id="UP000001357">
    <property type="component" value="Unassembled WGS sequence"/>
</dbReference>